<feature type="non-terminal residue" evidence="1">
    <location>
        <position position="14"/>
    </location>
</feature>
<protein>
    <submittedName>
        <fullName evidence="1">Uncharacterized protein</fullName>
    </submittedName>
</protein>
<reference evidence="1 2" key="1">
    <citation type="journal article" date="2019" name="Sci. Rep.">
        <title>Orb-weaving spider Araneus ventricosus genome elucidates the spidroin gene catalogue.</title>
        <authorList>
            <person name="Kono N."/>
            <person name="Nakamura H."/>
            <person name="Ohtoshi R."/>
            <person name="Moran D.A.P."/>
            <person name="Shinohara A."/>
            <person name="Yoshida Y."/>
            <person name="Fujiwara M."/>
            <person name="Mori M."/>
            <person name="Tomita M."/>
            <person name="Arakawa K."/>
        </authorList>
    </citation>
    <scope>NUCLEOTIDE SEQUENCE [LARGE SCALE GENOMIC DNA]</scope>
</reference>
<evidence type="ECO:0000313" key="2">
    <source>
        <dbReference type="Proteomes" id="UP000499080"/>
    </source>
</evidence>
<proteinExistence type="predicted"/>
<keyword evidence="2" id="KW-1185">Reference proteome</keyword>
<accession>A0A4Y2L7L9</accession>
<organism evidence="1 2">
    <name type="scientific">Araneus ventricosus</name>
    <name type="common">Orbweaver spider</name>
    <name type="synonym">Epeira ventricosa</name>
    <dbReference type="NCBI Taxonomy" id="182803"/>
    <lineage>
        <taxon>Eukaryota</taxon>
        <taxon>Metazoa</taxon>
        <taxon>Ecdysozoa</taxon>
        <taxon>Arthropoda</taxon>
        <taxon>Chelicerata</taxon>
        <taxon>Arachnida</taxon>
        <taxon>Araneae</taxon>
        <taxon>Araneomorphae</taxon>
        <taxon>Entelegynae</taxon>
        <taxon>Araneoidea</taxon>
        <taxon>Araneidae</taxon>
        <taxon>Araneus</taxon>
    </lineage>
</organism>
<sequence>MLQGSKHDSKEGPS</sequence>
<dbReference type="EMBL" id="BGPR01005494">
    <property type="protein sequence ID" value="GBN10695.1"/>
    <property type="molecule type" value="Genomic_DNA"/>
</dbReference>
<comment type="caution">
    <text evidence="1">The sequence shown here is derived from an EMBL/GenBank/DDBJ whole genome shotgun (WGS) entry which is preliminary data.</text>
</comment>
<gene>
    <name evidence="1" type="ORF">AVEN_173810_1</name>
</gene>
<evidence type="ECO:0000313" key="1">
    <source>
        <dbReference type="EMBL" id="GBN10695.1"/>
    </source>
</evidence>
<dbReference type="Proteomes" id="UP000499080">
    <property type="component" value="Unassembled WGS sequence"/>
</dbReference>
<name>A0A4Y2L7L9_ARAVE</name>